<dbReference type="InterPro" id="IPR001525">
    <property type="entry name" value="C5_MeTfrase"/>
</dbReference>
<gene>
    <name evidence="6" type="ORF">B0X70_24480</name>
</gene>
<evidence type="ECO:0000313" key="6">
    <source>
        <dbReference type="EMBL" id="QXF35993.1"/>
    </source>
</evidence>
<organism evidence="6 7">
    <name type="scientific">Photorhabdus akhurstii</name>
    <dbReference type="NCBI Taxonomy" id="171438"/>
    <lineage>
        <taxon>Bacteria</taxon>
        <taxon>Pseudomonadati</taxon>
        <taxon>Pseudomonadota</taxon>
        <taxon>Gammaproteobacteria</taxon>
        <taxon>Enterobacterales</taxon>
        <taxon>Morganellaceae</taxon>
        <taxon>Photorhabdus</taxon>
    </lineage>
</organism>
<dbReference type="InterPro" id="IPR018117">
    <property type="entry name" value="C5_DNA_meth_AS"/>
</dbReference>
<dbReference type="Pfam" id="PF00145">
    <property type="entry name" value="DNA_methylase"/>
    <property type="match status" value="1"/>
</dbReference>
<feature type="active site" evidence="5">
    <location>
        <position position="75"/>
    </location>
</feature>
<dbReference type="Proteomes" id="UP000693715">
    <property type="component" value="Chromosome"/>
</dbReference>
<dbReference type="NCBIfam" id="TIGR00675">
    <property type="entry name" value="dcm"/>
    <property type="match status" value="1"/>
</dbReference>
<keyword evidence="3 5" id="KW-0808">Transferase</keyword>
<dbReference type="PANTHER" id="PTHR46098:SF1">
    <property type="entry name" value="TRNA (CYTOSINE(38)-C(5))-METHYLTRANSFERASE"/>
    <property type="match status" value="1"/>
</dbReference>
<dbReference type="EMBL" id="CP020335">
    <property type="protein sequence ID" value="QXF35993.1"/>
    <property type="molecule type" value="Genomic_DNA"/>
</dbReference>
<keyword evidence="2 5" id="KW-0489">Methyltransferase</keyword>
<evidence type="ECO:0000256" key="5">
    <source>
        <dbReference type="PROSITE-ProRule" id="PRU01016"/>
    </source>
</evidence>
<dbReference type="EC" id="2.1.1.37" evidence="1"/>
<evidence type="ECO:0000256" key="2">
    <source>
        <dbReference type="ARBA" id="ARBA00022603"/>
    </source>
</evidence>
<evidence type="ECO:0000313" key="7">
    <source>
        <dbReference type="Proteomes" id="UP000693715"/>
    </source>
</evidence>
<keyword evidence="7" id="KW-1185">Reference proteome</keyword>
<keyword evidence="4 5" id="KW-0949">S-adenosyl-L-methionine</keyword>
<dbReference type="PROSITE" id="PS51679">
    <property type="entry name" value="SAM_MT_C5"/>
    <property type="match status" value="1"/>
</dbReference>
<dbReference type="PANTHER" id="PTHR46098">
    <property type="entry name" value="TRNA (CYTOSINE(38)-C(5))-METHYLTRANSFERASE"/>
    <property type="match status" value="1"/>
</dbReference>
<evidence type="ECO:0000256" key="3">
    <source>
        <dbReference type="ARBA" id="ARBA00022679"/>
    </source>
</evidence>
<dbReference type="InterPro" id="IPR050750">
    <property type="entry name" value="C5-MTase"/>
</dbReference>
<sequence>MRFGSVCSGIEAASVAWEPLGMSPAWFSEIEKFPSAVLQYHWSYVRNLGDMTEIPAMITENLADAPDILVGGTPCQAFSIAGLRNGLDDERGKLTLSFVELANVIDSVRAANGEQPSIIVWENVPGVLSSKDNAFGCFLAGLTGEDEPLQPSRKKWTNSGYVSGPQRAVAWRVLDAQYFGVAQRRRRVFVVASARTDICPAEILFEPGSVRRHFESRGTAGKAITRNAGNRVVIGSHWDSELNQHPTLNSGGIGMSNQEIFSQRGSGLVSTYRLLSFGEYRTDDISSTLRSRDNKGATDLISTHGAVRRLTPVECERLQGFPDNYTQIPWNGKVPADCSDGHRYRVIGNSMAVPVMAWIGKRILMQARNK</sequence>
<proteinExistence type="inferred from homology"/>
<comment type="similarity">
    <text evidence="5">Belongs to the class I-like SAM-binding methyltransferase superfamily. C5-methyltransferase family.</text>
</comment>
<dbReference type="PROSITE" id="PS00094">
    <property type="entry name" value="C5_MTASE_1"/>
    <property type="match status" value="1"/>
</dbReference>
<name>A0ABX8M308_9GAMM</name>
<evidence type="ECO:0000256" key="4">
    <source>
        <dbReference type="ARBA" id="ARBA00022691"/>
    </source>
</evidence>
<reference evidence="6 7" key="1">
    <citation type="submission" date="2017-03" db="EMBL/GenBank/DDBJ databases">
        <title>Genome comparison of Photorhabdus luminescens strain 0813-124 phase variants.</title>
        <authorList>
            <person name="Chien C.-C."/>
            <person name="Chen W.-J."/>
            <person name="Shih M.-C."/>
            <person name="Hsieh F.-C."/>
        </authorList>
    </citation>
    <scope>NUCLEOTIDE SEQUENCE [LARGE SCALE GENOMIC DNA]</scope>
    <source>
        <strain evidence="6 7">0813-124 phase II</strain>
    </source>
</reference>
<accession>A0ABX8M308</accession>
<protein>
    <recommendedName>
        <fullName evidence="1">DNA (cytosine-5-)-methyltransferase</fullName>
        <ecNumber evidence="1">2.1.1.37</ecNumber>
    </recommendedName>
</protein>
<evidence type="ECO:0000256" key="1">
    <source>
        <dbReference type="ARBA" id="ARBA00011975"/>
    </source>
</evidence>